<gene>
    <name evidence="1" type="ORF">HPB49_007594</name>
</gene>
<proteinExistence type="predicted"/>
<name>A0ACB8DXG9_DERSI</name>
<comment type="caution">
    <text evidence="1">The sequence shown here is derived from an EMBL/GenBank/DDBJ whole genome shotgun (WGS) entry which is preliminary data.</text>
</comment>
<evidence type="ECO:0000313" key="2">
    <source>
        <dbReference type="Proteomes" id="UP000821865"/>
    </source>
</evidence>
<dbReference type="Proteomes" id="UP000821865">
    <property type="component" value="Chromosome 1"/>
</dbReference>
<sequence>MLYKSKTPPWKETYRNQCRERLRKGRQALFDSFRSTGEACHSEQQLRYSVTEVVREELDKFHSASAESSTAFLSRGEEGAAAGVPWDEAQVNEQLMEETLAALLEEELNVWKQYESMLALQNQEIDAAVHTWSSEIVVCPVCLRNDLNKKEGRIICACGLTIPTALSLTEFRLCVERAIESHSTRCPSSLTFSLIEACEPALVCLCNCCDFMSSVL</sequence>
<evidence type="ECO:0000313" key="1">
    <source>
        <dbReference type="EMBL" id="KAH7978973.1"/>
    </source>
</evidence>
<organism evidence="1 2">
    <name type="scientific">Dermacentor silvarum</name>
    <name type="common">Tick</name>
    <dbReference type="NCBI Taxonomy" id="543639"/>
    <lineage>
        <taxon>Eukaryota</taxon>
        <taxon>Metazoa</taxon>
        <taxon>Ecdysozoa</taxon>
        <taxon>Arthropoda</taxon>
        <taxon>Chelicerata</taxon>
        <taxon>Arachnida</taxon>
        <taxon>Acari</taxon>
        <taxon>Parasitiformes</taxon>
        <taxon>Ixodida</taxon>
        <taxon>Ixodoidea</taxon>
        <taxon>Ixodidae</taxon>
        <taxon>Rhipicephalinae</taxon>
        <taxon>Dermacentor</taxon>
    </lineage>
</organism>
<reference evidence="1" key="1">
    <citation type="submission" date="2020-05" db="EMBL/GenBank/DDBJ databases">
        <title>Large-scale comparative analyses of tick genomes elucidate their genetic diversity and vector capacities.</title>
        <authorList>
            <person name="Jia N."/>
            <person name="Wang J."/>
            <person name="Shi W."/>
            <person name="Du L."/>
            <person name="Sun Y."/>
            <person name="Zhan W."/>
            <person name="Jiang J."/>
            <person name="Wang Q."/>
            <person name="Zhang B."/>
            <person name="Ji P."/>
            <person name="Sakyi L.B."/>
            <person name="Cui X."/>
            <person name="Yuan T."/>
            <person name="Jiang B."/>
            <person name="Yang W."/>
            <person name="Lam T.T.-Y."/>
            <person name="Chang Q."/>
            <person name="Ding S."/>
            <person name="Wang X."/>
            <person name="Zhu J."/>
            <person name="Ruan X."/>
            <person name="Zhao L."/>
            <person name="Wei J."/>
            <person name="Que T."/>
            <person name="Du C."/>
            <person name="Cheng J."/>
            <person name="Dai P."/>
            <person name="Han X."/>
            <person name="Huang E."/>
            <person name="Gao Y."/>
            <person name="Liu J."/>
            <person name="Shao H."/>
            <person name="Ye R."/>
            <person name="Li L."/>
            <person name="Wei W."/>
            <person name="Wang X."/>
            <person name="Wang C."/>
            <person name="Yang T."/>
            <person name="Huo Q."/>
            <person name="Li W."/>
            <person name="Guo W."/>
            <person name="Chen H."/>
            <person name="Zhou L."/>
            <person name="Ni X."/>
            <person name="Tian J."/>
            <person name="Zhou Y."/>
            <person name="Sheng Y."/>
            <person name="Liu T."/>
            <person name="Pan Y."/>
            <person name="Xia L."/>
            <person name="Li J."/>
            <person name="Zhao F."/>
            <person name="Cao W."/>
        </authorList>
    </citation>
    <scope>NUCLEOTIDE SEQUENCE</scope>
    <source>
        <strain evidence="1">Dsil-2018</strain>
    </source>
</reference>
<dbReference type="EMBL" id="CM023470">
    <property type="protein sequence ID" value="KAH7978973.1"/>
    <property type="molecule type" value="Genomic_DNA"/>
</dbReference>
<keyword evidence="2" id="KW-1185">Reference proteome</keyword>
<protein>
    <submittedName>
        <fullName evidence="1">Uncharacterized protein</fullName>
    </submittedName>
</protein>
<accession>A0ACB8DXG9</accession>